<feature type="signal peptide" evidence="2">
    <location>
        <begin position="1"/>
        <end position="26"/>
    </location>
</feature>
<evidence type="ECO:0000259" key="3">
    <source>
        <dbReference type="Pfam" id="PF06057"/>
    </source>
</evidence>
<feature type="region of interest" description="Disordered" evidence="1">
    <location>
        <begin position="24"/>
        <end position="50"/>
    </location>
</feature>
<accession>A0A7V7PPK2</accession>
<evidence type="ECO:0000256" key="1">
    <source>
        <dbReference type="SAM" id="MobiDB-lite"/>
    </source>
</evidence>
<gene>
    <name evidence="4" type="ORF">F6X38_10395</name>
</gene>
<dbReference type="InterPro" id="IPR010333">
    <property type="entry name" value="VirJ"/>
</dbReference>
<dbReference type="Gene3D" id="3.40.50.1820">
    <property type="entry name" value="alpha/beta hydrolase"/>
    <property type="match status" value="2"/>
</dbReference>
<reference evidence="4 5" key="1">
    <citation type="submission" date="2019-09" db="EMBL/GenBank/DDBJ databases">
        <title>YIM 132180 draft genome.</title>
        <authorList>
            <person name="Zhang K."/>
        </authorList>
    </citation>
    <scope>NUCLEOTIDE SEQUENCE [LARGE SCALE GENOMIC DNA]</scope>
    <source>
        <strain evidence="4 5">YIM 132180</strain>
    </source>
</reference>
<proteinExistence type="predicted"/>
<dbReference type="SUPFAM" id="SSF53474">
    <property type="entry name" value="alpha/beta-Hydrolases"/>
    <property type="match status" value="2"/>
</dbReference>
<feature type="chain" id="PRO_5031177633" evidence="2">
    <location>
        <begin position="27"/>
        <end position="498"/>
    </location>
</feature>
<dbReference type="Proteomes" id="UP000432089">
    <property type="component" value="Unassembled WGS sequence"/>
</dbReference>
<evidence type="ECO:0000313" key="5">
    <source>
        <dbReference type="Proteomes" id="UP000432089"/>
    </source>
</evidence>
<dbReference type="RefSeq" id="WP_150969664.1">
    <property type="nucleotide sequence ID" value="NZ_VZDO01000007.1"/>
</dbReference>
<name>A0A7V7PPK2_9HYPH</name>
<protein>
    <submittedName>
        <fullName evidence="4">Virulence factor family protein</fullName>
    </submittedName>
</protein>
<evidence type="ECO:0000313" key="4">
    <source>
        <dbReference type="EMBL" id="KAB0679973.1"/>
    </source>
</evidence>
<comment type="caution">
    <text evidence="4">The sequence shown here is derived from an EMBL/GenBank/DDBJ whole genome shotgun (WGS) entry which is preliminary data.</text>
</comment>
<keyword evidence="5" id="KW-1185">Reference proteome</keyword>
<dbReference type="EMBL" id="VZDO01000007">
    <property type="protein sequence ID" value="KAB0679973.1"/>
    <property type="molecule type" value="Genomic_DNA"/>
</dbReference>
<dbReference type="AlphaFoldDB" id="A0A7V7PPK2"/>
<sequence>MSATKTAAAASILLAATLLAAAPSFAQSPPPPTPAPAASAPQPAEEDEGHTAEITLPDGSKQTVHTGMIPGARISVPTGGNIAAEVVLISDSDGWNDDEDDLAATFLDQDAVVIGIDLPSYLAELEKAGDDCVYLVSDIEALGQEVQRAAKDDSLSLPILAGIGAGGSLALSILAQTPDNTIQATVAVDPEGGITLKKDLCTGAKREDRHGRAYYGLEDRALPDPATVIFTPDADKEGRNHVAALADQADGIDIRETDDDDAFSQLGLAVGDLIEQATETDPDTAGLPLTILDAKPTRDTLAIIYSGDGGWRDLDKEIGDIFQKEGLPTVGVDSLRYFWTKQTPEKVASDLTGMIDRFRKRWGVRNVLLIGYSFGADILPAAYDRLPQAQKDSVAMVSLLAFSATGDYQVSVAGWLGVDNGGDTNGVKDAEAIDPKLIQCVYGTEDEDDACKQLKDRGVEMLGIAGGHHFDEDYPALAAKIVASLDRRLKPEAASNKP</sequence>
<dbReference type="InterPro" id="IPR011225">
    <property type="entry name" value="IV_sec_VirJ"/>
</dbReference>
<feature type="domain" description="Bacterial virulence" evidence="3">
    <location>
        <begin position="299"/>
        <end position="488"/>
    </location>
</feature>
<evidence type="ECO:0000256" key="2">
    <source>
        <dbReference type="SAM" id="SignalP"/>
    </source>
</evidence>
<dbReference type="PIRSF" id="PIRSF029063">
    <property type="entry name" value="IV_sec_VirJ"/>
    <property type="match status" value="1"/>
</dbReference>
<dbReference type="Pfam" id="PF06057">
    <property type="entry name" value="VirJ"/>
    <property type="match status" value="1"/>
</dbReference>
<dbReference type="InterPro" id="IPR029058">
    <property type="entry name" value="AB_hydrolase_fold"/>
</dbReference>
<organism evidence="4 5">
    <name type="scientific">Plantimonas leprariae</name>
    <dbReference type="NCBI Taxonomy" id="2615207"/>
    <lineage>
        <taxon>Bacteria</taxon>
        <taxon>Pseudomonadati</taxon>
        <taxon>Pseudomonadota</taxon>
        <taxon>Alphaproteobacteria</taxon>
        <taxon>Hyphomicrobiales</taxon>
        <taxon>Aurantimonadaceae</taxon>
        <taxon>Plantimonas</taxon>
    </lineage>
</organism>
<keyword evidence="2" id="KW-0732">Signal</keyword>